<dbReference type="OrthoDB" id="2414723at2759"/>
<dbReference type="Proteomes" id="UP000596742">
    <property type="component" value="Unassembled WGS sequence"/>
</dbReference>
<dbReference type="InterPro" id="IPR035927">
    <property type="entry name" value="DUSP-like_sf"/>
</dbReference>
<dbReference type="AlphaFoldDB" id="A0A8B6F157"/>
<dbReference type="EC" id="3.4.19.12" evidence="4"/>
<feature type="coiled-coil region" evidence="1">
    <location>
        <begin position="335"/>
        <end position="373"/>
    </location>
</feature>
<accession>A0A8B6F157</accession>
<evidence type="ECO:0000313" key="5">
    <source>
        <dbReference type="Proteomes" id="UP000596742"/>
    </source>
</evidence>
<protein>
    <submittedName>
        <fullName evidence="3">BTB/POZ domain-containing adapter for CUL3-mediated RhoA degradation protein</fullName>
    </submittedName>
    <submittedName>
        <fullName evidence="4">Ubiquitin carboxyl-terminal hydrolase 4/11/15</fullName>
        <ecNumber evidence="4">3.4.19.12</ecNumber>
    </submittedName>
</protein>
<dbReference type="InterPro" id="IPR045068">
    <property type="entry name" value="BACURD1-3"/>
</dbReference>
<dbReference type="EMBL" id="UYJE01002315">
    <property type="protein sequence ID" value="VDI09592.1"/>
    <property type="molecule type" value="Genomic_DNA"/>
</dbReference>
<evidence type="ECO:0000313" key="4">
    <source>
        <dbReference type="EMBL" id="VDI43021.1"/>
    </source>
</evidence>
<proteinExistence type="predicted"/>
<dbReference type="SMART" id="SM00225">
    <property type="entry name" value="BTB"/>
    <property type="match status" value="1"/>
</dbReference>
<dbReference type="Pfam" id="PF02214">
    <property type="entry name" value="BTB_2"/>
    <property type="match status" value="1"/>
</dbReference>
<dbReference type="SUPFAM" id="SSF54695">
    <property type="entry name" value="POZ domain"/>
    <property type="match status" value="1"/>
</dbReference>
<dbReference type="InterPro" id="IPR003131">
    <property type="entry name" value="T1-type_BTB"/>
</dbReference>
<sequence length="520" mass="60441">MFRCPPIFIQKRILDKIDKVDATDQWMYGVSKQWMEEFRKQFEDSSDIVTTSNELTCSPLKSDLKVDRNVFLSEKWWKILVTWYGIEKECSMIRHPLISSYMTIVHGSIQHSVLSKKEADYMEISTCMFTNIDDKSSYRAVTLYAWDSFEFLEYQIRKRLAFSSKVKVRLWLIVQENGNEIVFDNLDKVSGSVVAKLSEYLTWLSEFLSKRDQQTTSKSNGVRDPFLFTERKVQIVVAIEPLAFDLYQSRKDADGWMQYDVDLGGECDSIVTLATISNHWDEIFTNCLDELTREITDITLDKRATLINTAKDIVNEKISQTNIIQVEMENKIKQSEEKDKLLMKKEREMKEREDELKQKLVQYKEGLDSFMKEKCRLELEWKKVQEQNIITDSQITLDIGGEKFTTSLTTLTNVQDSVFVHLFCGTYIAKPGKDGSFFFDRDGTHFRHILNYLRNGPKAIASIPNEESVLEEILSEAKYYILPELEALIQQKLENMSVQSVAIGDMEFISYPSFSSNSSK</sequence>
<dbReference type="GO" id="GO:0004843">
    <property type="term" value="F:cysteine-type deubiquitinase activity"/>
    <property type="evidence" value="ECO:0007669"/>
    <property type="project" value="UniProtKB-EC"/>
</dbReference>
<comment type="caution">
    <text evidence="4">The sequence shown here is derived from an EMBL/GenBank/DDBJ whole genome shotgun (WGS) entry which is preliminary data.</text>
</comment>
<organism evidence="4 5">
    <name type="scientific">Mytilus galloprovincialis</name>
    <name type="common">Mediterranean mussel</name>
    <dbReference type="NCBI Taxonomy" id="29158"/>
    <lineage>
        <taxon>Eukaryota</taxon>
        <taxon>Metazoa</taxon>
        <taxon>Spiralia</taxon>
        <taxon>Lophotrochozoa</taxon>
        <taxon>Mollusca</taxon>
        <taxon>Bivalvia</taxon>
        <taxon>Autobranchia</taxon>
        <taxon>Pteriomorphia</taxon>
        <taxon>Mytilida</taxon>
        <taxon>Mytiloidea</taxon>
        <taxon>Mytilidae</taxon>
        <taxon>Mytilinae</taxon>
        <taxon>Mytilus</taxon>
    </lineage>
</organism>
<dbReference type="PANTHER" id="PTHR11145">
    <property type="entry name" value="BTB/POZ DOMAIN-CONTAINING ADAPTER FOR CUL3-MEDIATED RHOA DEGRADATION PROTEIN FAMILY MEMBER"/>
    <property type="match status" value="1"/>
</dbReference>
<reference evidence="4" key="1">
    <citation type="submission" date="2018-11" db="EMBL/GenBank/DDBJ databases">
        <authorList>
            <person name="Alioto T."/>
            <person name="Alioto T."/>
        </authorList>
    </citation>
    <scope>NUCLEOTIDE SEQUENCE</scope>
</reference>
<evidence type="ECO:0000313" key="3">
    <source>
        <dbReference type="EMBL" id="VDI09592.1"/>
    </source>
</evidence>
<gene>
    <name evidence="3" type="ORF">MGAL_10B031512</name>
    <name evidence="4" type="ORF">MGAL_10B068035</name>
</gene>
<dbReference type="Gene3D" id="3.30.710.10">
    <property type="entry name" value="Potassium Channel Kv1.1, Chain A"/>
    <property type="match status" value="1"/>
</dbReference>
<dbReference type="GO" id="GO:0051260">
    <property type="term" value="P:protein homooligomerization"/>
    <property type="evidence" value="ECO:0007669"/>
    <property type="project" value="InterPro"/>
</dbReference>
<dbReference type="PANTHER" id="PTHR11145:SF8">
    <property type="entry name" value="RE57120P"/>
    <property type="match status" value="1"/>
</dbReference>
<evidence type="ECO:0000256" key="1">
    <source>
        <dbReference type="SAM" id="Coils"/>
    </source>
</evidence>
<keyword evidence="5" id="KW-1185">Reference proteome</keyword>
<evidence type="ECO:0000259" key="2">
    <source>
        <dbReference type="SMART" id="SM00225"/>
    </source>
</evidence>
<dbReference type="EMBL" id="UYJE01006106">
    <property type="protein sequence ID" value="VDI43021.1"/>
    <property type="molecule type" value="Genomic_DNA"/>
</dbReference>
<name>A0A8B6F157_MYTGA</name>
<feature type="domain" description="BTB" evidence="2">
    <location>
        <begin position="393"/>
        <end position="497"/>
    </location>
</feature>
<dbReference type="SUPFAM" id="SSF143791">
    <property type="entry name" value="DUSP-like"/>
    <property type="match status" value="1"/>
</dbReference>
<dbReference type="InterPro" id="IPR011333">
    <property type="entry name" value="SKP1/BTB/POZ_sf"/>
</dbReference>
<keyword evidence="1" id="KW-0175">Coiled coil</keyword>
<dbReference type="InterPro" id="IPR000210">
    <property type="entry name" value="BTB/POZ_dom"/>
</dbReference>
<keyword evidence="4" id="KW-0378">Hydrolase</keyword>